<dbReference type="InterPro" id="IPR017867">
    <property type="entry name" value="Tyr_phospatase_low_mol_wt"/>
</dbReference>
<proteinExistence type="inferred from homology"/>
<comment type="caution">
    <text evidence="5">The sequence shown here is derived from an EMBL/GenBank/DDBJ whole genome shotgun (WGS) entry which is preliminary data.</text>
</comment>
<dbReference type="InterPro" id="IPR036196">
    <property type="entry name" value="Ptyr_pPase_sf"/>
</dbReference>
<accession>A0ABU7LFP3</accession>
<dbReference type="EMBL" id="JAUTXY010000012">
    <property type="protein sequence ID" value="MEE2060384.1"/>
    <property type="molecule type" value="Genomic_DNA"/>
</dbReference>
<evidence type="ECO:0000313" key="5">
    <source>
        <dbReference type="EMBL" id="MEE2060384.1"/>
    </source>
</evidence>
<dbReference type="RefSeq" id="WP_330135571.1">
    <property type="nucleotide sequence ID" value="NZ_JAUTXY010000012.1"/>
</dbReference>
<dbReference type="PANTHER" id="PTHR11717:SF31">
    <property type="entry name" value="LOW MOLECULAR WEIGHT PROTEIN-TYROSINE-PHOSPHATASE ETP-RELATED"/>
    <property type="match status" value="1"/>
</dbReference>
<reference evidence="5 6" key="1">
    <citation type="submission" date="2023-07" db="EMBL/GenBank/DDBJ databases">
        <authorList>
            <person name="Girao M."/>
            <person name="Carvalho M.F."/>
        </authorList>
    </citation>
    <scope>NUCLEOTIDE SEQUENCE [LARGE SCALE GENOMIC DNA]</scope>
    <source>
        <strain evidence="5 6">YIM65754</strain>
    </source>
</reference>
<protein>
    <submittedName>
        <fullName evidence="5">Protein tyrosine phosphatase</fullName>
    </submittedName>
</protein>
<dbReference type="Pfam" id="PF01451">
    <property type="entry name" value="LMWPc"/>
    <property type="match status" value="1"/>
</dbReference>
<dbReference type="SMART" id="SM00226">
    <property type="entry name" value="LMWPc"/>
    <property type="match status" value="1"/>
</dbReference>
<evidence type="ECO:0000256" key="3">
    <source>
        <dbReference type="ARBA" id="ARBA00022912"/>
    </source>
</evidence>
<comment type="similarity">
    <text evidence="1">Belongs to the low molecular weight phosphotyrosine protein phosphatase family.</text>
</comment>
<dbReference type="Gene3D" id="3.40.50.2300">
    <property type="match status" value="1"/>
</dbReference>
<evidence type="ECO:0000313" key="6">
    <source>
        <dbReference type="Proteomes" id="UP001336020"/>
    </source>
</evidence>
<dbReference type="PANTHER" id="PTHR11717">
    <property type="entry name" value="LOW MOLECULAR WEIGHT PROTEIN TYROSINE PHOSPHATASE"/>
    <property type="match status" value="1"/>
</dbReference>
<evidence type="ECO:0000256" key="2">
    <source>
        <dbReference type="ARBA" id="ARBA00022801"/>
    </source>
</evidence>
<gene>
    <name evidence="5" type="ORF">Q7514_22950</name>
</gene>
<keyword evidence="6" id="KW-1185">Reference proteome</keyword>
<dbReference type="InterPro" id="IPR023485">
    <property type="entry name" value="Ptyr_pPase"/>
</dbReference>
<keyword evidence="3" id="KW-0904">Protein phosphatase</keyword>
<dbReference type="Proteomes" id="UP001336020">
    <property type="component" value="Unassembled WGS sequence"/>
</dbReference>
<dbReference type="SUPFAM" id="SSF52788">
    <property type="entry name" value="Phosphotyrosine protein phosphatases I"/>
    <property type="match status" value="1"/>
</dbReference>
<sequence>MRIFFVCTGNVCRSPTAERLTSAYAAEAGRTDLTAHSGGTRAMVGHGMEPTAALVLQQLGGDPEGFTAQRITPQLAEDSDMVIAMSERQRNKVVEVAPRMMRVTFTLKEAARLMEASGATTVAELAAARAQHTAEPGPGDITDPMGQDEETFVAVGSEIADLLLPLLARIRV</sequence>
<keyword evidence="2" id="KW-0378">Hydrolase</keyword>
<feature type="domain" description="Phosphotyrosine protein phosphatase I" evidence="4">
    <location>
        <begin position="1"/>
        <end position="169"/>
    </location>
</feature>
<evidence type="ECO:0000259" key="4">
    <source>
        <dbReference type="SMART" id="SM00226"/>
    </source>
</evidence>
<organism evidence="5 6">
    <name type="scientific">Rhodococcus artemisiae</name>
    <dbReference type="NCBI Taxonomy" id="714159"/>
    <lineage>
        <taxon>Bacteria</taxon>
        <taxon>Bacillati</taxon>
        <taxon>Actinomycetota</taxon>
        <taxon>Actinomycetes</taxon>
        <taxon>Mycobacteriales</taxon>
        <taxon>Nocardiaceae</taxon>
        <taxon>Rhodococcus</taxon>
    </lineage>
</organism>
<dbReference type="InterPro" id="IPR050438">
    <property type="entry name" value="LMW_PTPase"/>
</dbReference>
<name>A0ABU7LFP3_9NOCA</name>
<evidence type="ECO:0000256" key="1">
    <source>
        <dbReference type="ARBA" id="ARBA00011063"/>
    </source>
</evidence>
<dbReference type="PRINTS" id="PR00719">
    <property type="entry name" value="LMWPTPASE"/>
</dbReference>